<dbReference type="PANTHER" id="PTHR43757:SF2">
    <property type="entry name" value="AMINOMETHYLTRANSFERASE, MITOCHONDRIAL"/>
    <property type="match status" value="1"/>
</dbReference>
<dbReference type="InterPro" id="IPR028896">
    <property type="entry name" value="GcvT/YgfZ/DmdA"/>
</dbReference>
<dbReference type="InterPro" id="IPR006222">
    <property type="entry name" value="GCVT_N"/>
</dbReference>
<feature type="domain" description="FAD dependent oxidoreductase central" evidence="6">
    <location>
        <begin position="422"/>
        <end position="473"/>
    </location>
</feature>
<accession>A0ABU2FFY3</accession>
<evidence type="ECO:0000259" key="4">
    <source>
        <dbReference type="Pfam" id="PF01571"/>
    </source>
</evidence>
<reference evidence="7 8" key="1">
    <citation type="submission" date="2022-06" db="EMBL/GenBank/DDBJ databases">
        <title>Haloarcula sp. a new haloarchaeum isolate from saline soil.</title>
        <authorList>
            <person name="Strakova D."/>
            <person name="Galisteo C."/>
            <person name="Sanchez-Porro C."/>
            <person name="Ventosa A."/>
        </authorList>
    </citation>
    <scope>NUCLEOTIDE SEQUENCE [LARGE SCALE GENOMIC DNA]</scope>
    <source>
        <strain evidence="7 8">S1CR25-12</strain>
    </source>
</reference>
<dbReference type="InterPro" id="IPR006076">
    <property type="entry name" value="FAD-dep_OxRdtase"/>
</dbReference>
<feature type="compositionally biased region" description="Basic and acidic residues" evidence="2">
    <location>
        <begin position="772"/>
        <end position="805"/>
    </location>
</feature>
<dbReference type="EMBL" id="JAMQON010000005">
    <property type="protein sequence ID" value="MDS0261162.1"/>
    <property type="molecule type" value="Genomic_DNA"/>
</dbReference>
<evidence type="ECO:0000256" key="2">
    <source>
        <dbReference type="SAM" id="MobiDB-lite"/>
    </source>
</evidence>
<organism evidence="7 8">
    <name type="scientific">Haloarcula saliterrae</name>
    <dbReference type="NCBI Taxonomy" id="2950534"/>
    <lineage>
        <taxon>Archaea</taxon>
        <taxon>Methanobacteriati</taxon>
        <taxon>Methanobacteriota</taxon>
        <taxon>Stenosarchaea group</taxon>
        <taxon>Halobacteria</taxon>
        <taxon>Halobacteriales</taxon>
        <taxon>Haloarculaceae</taxon>
        <taxon>Haloarcula</taxon>
    </lineage>
</organism>
<dbReference type="InterPro" id="IPR036188">
    <property type="entry name" value="FAD/NAD-bd_sf"/>
</dbReference>
<dbReference type="RefSeq" id="WP_310920970.1">
    <property type="nucleotide sequence ID" value="NZ_JAMQON010000005.1"/>
</dbReference>
<comment type="similarity">
    <text evidence="1">Belongs to the GcvT family.</text>
</comment>
<dbReference type="InterPro" id="IPR032503">
    <property type="entry name" value="FAO_M"/>
</dbReference>
<gene>
    <name evidence="7" type="ORF">NDI56_17315</name>
</gene>
<comment type="caution">
    <text evidence="7">The sequence shown here is derived from an EMBL/GenBank/DDBJ whole genome shotgun (WGS) entry which is preliminary data.</text>
</comment>
<evidence type="ECO:0000259" key="6">
    <source>
        <dbReference type="Pfam" id="PF16350"/>
    </source>
</evidence>
<dbReference type="SUPFAM" id="SSF103025">
    <property type="entry name" value="Folate-binding domain"/>
    <property type="match status" value="1"/>
</dbReference>
<dbReference type="PANTHER" id="PTHR43757">
    <property type="entry name" value="AMINOMETHYLTRANSFERASE"/>
    <property type="match status" value="1"/>
</dbReference>
<dbReference type="Pfam" id="PF16350">
    <property type="entry name" value="FAO_M"/>
    <property type="match status" value="1"/>
</dbReference>
<dbReference type="Proteomes" id="UP001259659">
    <property type="component" value="Unassembled WGS sequence"/>
</dbReference>
<evidence type="ECO:0000259" key="3">
    <source>
        <dbReference type="Pfam" id="PF01266"/>
    </source>
</evidence>
<dbReference type="Pfam" id="PF08669">
    <property type="entry name" value="GCV_T_C"/>
    <property type="match status" value="1"/>
</dbReference>
<dbReference type="Pfam" id="PF01266">
    <property type="entry name" value="DAO"/>
    <property type="match status" value="1"/>
</dbReference>
<dbReference type="Gene3D" id="2.40.30.110">
    <property type="entry name" value="Aminomethyltransferase beta-barrel domains"/>
    <property type="match status" value="1"/>
</dbReference>
<evidence type="ECO:0000313" key="8">
    <source>
        <dbReference type="Proteomes" id="UP001259659"/>
    </source>
</evidence>
<dbReference type="Gene3D" id="3.30.1360.120">
    <property type="entry name" value="Probable tRNA modification gtpase trme, domain 1"/>
    <property type="match status" value="1"/>
</dbReference>
<name>A0ABU2FFY3_9EURY</name>
<dbReference type="Gene3D" id="3.30.70.1400">
    <property type="entry name" value="Aminomethyltransferase beta-barrel domains"/>
    <property type="match status" value="1"/>
</dbReference>
<feature type="domain" description="FAD dependent oxidoreductase" evidence="3">
    <location>
        <begin position="12"/>
        <end position="410"/>
    </location>
</feature>
<proteinExistence type="inferred from homology"/>
<dbReference type="InterPro" id="IPR027266">
    <property type="entry name" value="TrmE/GcvT-like"/>
</dbReference>
<dbReference type="SUPFAM" id="SSF51905">
    <property type="entry name" value="FAD/NAD(P)-binding domain"/>
    <property type="match status" value="1"/>
</dbReference>
<evidence type="ECO:0000259" key="5">
    <source>
        <dbReference type="Pfam" id="PF08669"/>
    </source>
</evidence>
<dbReference type="Gene3D" id="3.50.50.60">
    <property type="entry name" value="FAD/NAD(P)-binding domain"/>
    <property type="match status" value="1"/>
</dbReference>
<dbReference type="Gene3D" id="3.30.9.10">
    <property type="entry name" value="D-Amino Acid Oxidase, subunit A, domain 2"/>
    <property type="match status" value="1"/>
</dbReference>
<dbReference type="SUPFAM" id="SSF54373">
    <property type="entry name" value="FAD-linked reductases, C-terminal domain"/>
    <property type="match status" value="1"/>
</dbReference>
<sequence length="892" mass="98553">METTDSVPNQADTVIVGAGIVGCNLAYQLTQLGREDVVVVDQGPMPTTGGSSTHAPGIMFQTAEPKELSQFADYSRKLYSELEGADGQQAYNEVGGIEVARSEERMAFLQRRVEHANAWGIEDPQLLSPEEVTDHLPLVDESRILGGYYSPTDGQVSGVVACDALAREAMERGAEFVPHTRTEDVEVEDASVRAVVTENGTIDCEEVVVATNIWARQLGEKLDVHLPVTPVEHQYTMTESLSEMEDSAVDITDHPLFENYENVSGEKAKRLLVGPDRPILRDQDNAMYYRTHGDSYGIGSYNHEPIVPDPKELGGNDPDGEQGSIHEFTDVHMDTATHPDRPHKAPRRASDELVPATEGAELEHKYNGMFAESPNGLPVMGPVRKCEGLWTAAAIWVTHAGGAMKAMAEWMENGVPRLEDGPIDVSQCNVNRFDEHEGSWDFARDIGAEEYRIVYNIMHPKWVWEDMQRDIRRTPMYHTHREHDAEMWASAGWEEPQWFESNADLLEEYGDRIPDRDGWEGVYWSPLEGAEALHVRNKVGLHDMTSFNKMEVVGSEAGEFVQRLCTNDMDLDVGDVRYTLMCNEGGGVRADITVTRTDEGRYLLLTTGREVGNNHVAWVRHQSPDSVVVNDVTSSLAAMVCTGPDARNVLSKVTDVDLSDDAFPFFTSQQFFVKNVPVTALRVSYAGELGWELYTPSEYGERLWEHVLDAGAEYDIRPYGNGALDSLRIEKGFRLWGEDLHTEHTPFEAGLGWAVDMDTEFIGKAALQAAREETAAAADGGERSDGPRASSDEQRASDGGARADDSVYTDQQVACLTLDDGDATILDDRPVFAPGGDESLGYVHSAEYGYTAGACVAYTYLPSEYAEPGTDVEVLFEGERYAATVREEPLVA</sequence>
<feature type="domain" description="Aminomethyltransferase C-terminal" evidence="5">
    <location>
        <begin position="812"/>
        <end position="890"/>
    </location>
</feature>
<feature type="domain" description="GCVT N-terminal" evidence="4">
    <location>
        <begin position="476"/>
        <end position="758"/>
    </location>
</feature>
<protein>
    <submittedName>
        <fullName evidence="7">FAD-dependent oxidoreductase</fullName>
    </submittedName>
</protein>
<feature type="region of interest" description="Disordered" evidence="2">
    <location>
        <begin position="772"/>
        <end position="806"/>
    </location>
</feature>
<dbReference type="Pfam" id="PF01571">
    <property type="entry name" value="GCV_T"/>
    <property type="match status" value="1"/>
</dbReference>
<dbReference type="InterPro" id="IPR013977">
    <property type="entry name" value="GcvT_C"/>
</dbReference>
<dbReference type="InterPro" id="IPR029043">
    <property type="entry name" value="GcvT/YgfZ_C"/>
</dbReference>
<dbReference type="SUPFAM" id="SSF101790">
    <property type="entry name" value="Aminomethyltransferase beta-barrel domain"/>
    <property type="match status" value="1"/>
</dbReference>
<evidence type="ECO:0000256" key="1">
    <source>
        <dbReference type="ARBA" id="ARBA00008609"/>
    </source>
</evidence>
<evidence type="ECO:0000313" key="7">
    <source>
        <dbReference type="EMBL" id="MDS0261162.1"/>
    </source>
</evidence>
<keyword evidence="8" id="KW-1185">Reference proteome</keyword>